<keyword evidence="2" id="KW-1185">Reference proteome</keyword>
<evidence type="ECO:0000313" key="2">
    <source>
        <dbReference type="Proteomes" id="UP000186206"/>
    </source>
</evidence>
<organism evidence="1 2">
    <name type="scientific">Vibrio ponticus</name>
    <dbReference type="NCBI Taxonomy" id="265668"/>
    <lineage>
        <taxon>Bacteria</taxon>
        <taxon>Pseudomonadati</taxon>
        <taxon>Pseudomonadota</taxon>
        <taxon>Gammaproteobacteria</taxon>
        <taxon>Vibrionales</taxon>
        <taxon>Vibrionaceae</taxon>
        <taxon>Vibrio</taxon>
    </lineage>
</organism>
<gene>
    <name evidence="1" type="ORF">BIY21_11645</name>
</gene>
<evidence type="ECO:0000313" key="1">
    <source>
        <dbReference type="EMBL" id="OLQ92905.1"/>
    </source>
</evidence>
<name>A0ABX3FK69_9VIBR</name>
<reference evidence="1 2" key="1">
    <citation type="submission" date="2016-09" db="EMBL/GenBank/DDBJ databases">
        <title>Genomic Taxonomy of the Vibrionaceae.</title>
        <authorList>
            <person name="Gonzalez-Castillo A."/>
            <person name="Gomez-Gil B."/>
            <person name="Enciso-Ibarra K."/>
        </authorList>
    </citation>
    <scope>NUCLEOTIDE SEQUENCE [LARGE SCALE GENOMIC DNA]</scope>
    <source>
        <strain evidence="1 2">CAIM 1731</strain>
    </source>
</reference>
<accession>A0ABX3FK69</accession>
<dbReference type="Proteomes" id="UP000186206">
    <property type="component" value="Unassembled WGS sequence"/>
</dbReference>
<dbReference type="EMBL" id="MJMI01000086">
    <property type="protein sequence ID" value="OLQ92905.1"/>
    <property type="molecule type" value="Genomic_DNA"/>
</dbReference>
<dbReference type="RefSeq" id="WP_075649261.1">
    <property type="nucleotide sequence ID" value="NZ_AP019657.1"/>
</dbReference>
<protein>
    <submittedName>
        <fullName evidence="1">Uncharacterized protein</fullName>
    </submittedName>
</protein>
<comment type="caution">
    <text evidence="1">The sequence shown here is derived from an EMBL/GenBank/DDBJ whole genome shotgun (WGS) entry which is preliminary data.</text>
</comment>
<sequence>MKSHDFAKQLALMAKVLKNGPNVELDQLDINNFGSVSYVEPTVEQSDIPRALSMLVGLNNVQKSQWLALIEEYNIPLDIRSRDATRDIIGKLLNYLSKNKEAREQLSGKKTKKVSNSSSELADALSILLT</sequence>
<proteinExistence type="predicted"/>